<keyword evidence="3" id="KW-1185">Reference proteome</keyword>
<name>A0A6M5YRB3_9BACT</name>
<sequence length="546" mass="58037">MRYTLVLIATALVLPSAVRAADPPVTFQTHSLDRALFDLRTAADFVGGEPAVKAVNKGIQNLFGEKGFEGLDINRPVAGYVILAPKPEDITAVVALPVTDEKAFLALCDRASNEKHKDLGKGLYQLPAPDGPVKARLRFSDGYAYIAYGFSPEPALGASAMVPVGKLYDPTEKATVAAKLHFDRVTPEVKKALPGVLKGIKTALFAAPGIGGQEKMILAPFEEALDQLAVRYALLLGGADTATVRVSIDAPTSDLVVEATLTPKPETALAKELAALKPTGNRFGGLITADTAAGFQTRLPFFFNDELKTATVKALEEGQKLVAKPGSWKETSDELFKGLIRTVKSGEADVVAGVRGPDKDGDFALAGAVAFAEPAALEKEFKSHFEKNAPPSEQDRMKWNAAKAGAVNIHTYKLPEQDVSDFGKPFGGNKSTLAFAFAPTGIFFVVGPDPVPVIKDALAVKPAAAPVLDVVVNPARVIQFVEKAGGRAQDAEILLGKEDKLRSATSLRVTGGADVRVRYALNLRLFPRAAAGAIVTTEKVERFEKK</sequence>
<dbReference type="EMBL" id="CP053452">
    <property type="protein sequence ID" value="QJW95970.1"/>
    <property type="molecule type" value="Genomic_DNA"/>
</dbReference>
<evidence type="ECO:0000313" key="3">
    <source>
        <dbReference type="Proteomes" id="UP000503447"/>
    </source>
</evidence>
<evidence type="ECO:0000256" key="1">
    <source>
        <dbReference type="SAM" id="SignalP"/>
    </source>
</evidence>
<proteinExistence type="predicted"/>
<dbReference type="Proteomes" id="UP000503447">
    <property type="component" value="Chromosome"/>
</dbReference>
<reference evidence="3" key="1">
    <citation type="submission" date="2020-05" db="EMBL/GenBank/DDBJ databases">
        <title>Frigoriglobus tundricola gen. nov., sp. nov., a psychrotolerant cellulolytic planctomycete of the family Gemmataceae with two divergent copies of 16S rRNA gene.</title>
        <authorList>
            <person name="Kulichevskaya I.S."/>
            <person name="Ivanova A.A."/>
            <person name="Naumoff D.G."/>
            <person name="Beletsky A.V."/>
            <person name="Rijpstra W.I.C."/>
            <person name="Sinninghe Damste J.S."/>
            <person name="Mardanov A.V."/>
            <person name="Ravin N.V."/>
            <person name="Dedysh S.N."/>
        </authorList>
    </citation>
    <scope>NUCLEOTIDE SEQUENCE [LARGE SCALE GENOMIC DNA]</scope>
    <source>
        <strain evidence="3">PL17</strain>
    </source>
</reference>
<organism evidence="2 3">
    <name type="scientific">Frigoriglobus tundricola</name>
    <dbReference type="NCBI Taxonomy" id="2774151"/>
    <lineage>
        <taxon>Bacteria</taxon>
        <taxon>Pseudomonadati</taxon>
        <taxon>Planctomycetota</taxon>
        <taxon>Planctomycetia</taxon>
        <taxon>Gemmatales</taxon>
        <taxon>Gemmataceae</taxon>
        <taxon>Frigoriglobus</taxon>
    </lineage>
</organism>
<gene>
    <name evidence="2" type="ORF">FTUN_3524</name>
</gene>
<feature type="signal peptide" evidence="1">
    <location>
        <begin position="1"/>
        <end position="20"/>
    </location>
</feature>
<dbReference type="AlphaFoldDB" id="A0A6M5YRB3"/>
<dbReference type="KEGG" id="ftj:FTUN_3524"/>
<feature type="chain" id="PRO_5027117557" evidence="1">
    <location>
        <begin position="21"/>
        <end position="546"/>
    </location>
</feature>
<accession>A0A6M5YRB3</accession>
<keyword evidence="1" id="KW-0732">Signal</keyword>
<protein>
    <submittedName>
        <fullName evidence="2">Uncharacterized protein</fullName>
    </submittedName>
</protein>
<evidence type="ECO:0000313" key="2">
    <source>
        <dbReference type="EMBL" id="QJW95970.1"/>
    </source>
</evidence>
<dbReference type="RefSeq" id="WP_171471638.1">
    <property type="nucleotide sequence ID" value="NZ_CP053452.2"/>
</dbReference>